<protein>
    <recommendedName>
        <fullName evidence="4">Glycosyltransferase family 31 protein</fullName>
    </recommendedName>
</protein>
<evidence type="ECO:0000313" key="2">
    <source>
        <dbReference type="EMBL" id="KAK9833202.1"/>
    </source>
</evidence>
<sequence length="379" mass="42404">MDTSRLLHFSRNSAWILLGVFFFVNIIAYRSRPHLGSNPASPPGPAFAPASTSTFLLESQQEPIVICLSSIPARLPHIQSVLQHLFNQSQPADAVYVALPWWSTRESKFYDIPDFLKDGGEYGSRVRLLRSLSDYGPATKFVPIIQELKQQKMENARVIIVDDDQEYPWEMVAAYDKWSQALPDSALTMRGHKMLDKPIDWGKIAFGNIIHTFELPELTCVDIITAVGSYMIRPRFFTAELWEALYIHETHGDASTRLRGARDADDIWISGMLARNGVPRNAIPGRNKAWTPQQPQEEYFTGMTIHPWEPAMASQSGTPALGGGSDGDNSQLIQAFWDKWSCFGNLMTLPKCPKNAAGHDQEFMHGVPCVQDGGSIMHG</sequence>
<dbReference type="AlphaFoldDB" id="A0AAW1RHS6"/>
<keyword evidence="1" id="KW-0472">Membrane</keyword>
<evidence type="ECO:0008006" key="4">
    <source>
        <dbReference type="Google" id="ProtNLM"/>
    </source>
</evidence>
<name>A0AAW1RHS6_9CHLO</name>
<evidence type="ECO:0000313" key="3">
    <source>
        <dbReference type="Proteomes" id="UP001438707"/>
    </source>
</evidence>
<gene>
    <name evidence="2" type="ORF">WJX74_010059</name>
</gene>
<comment type="caution">
    <text evidence="2">The sequence shown here is derived from an EMBL/GenBank/DDBJ whole genome shotgun (WGS) entry which is preliminary data.</text>
</comment>
<keyword evidence="1" id="KW-0812">Transmembrane</keyword>
<feature type="transmembrane region" description="Helical" evidence="1">
    <location>
        <begin position="12"/>
        <end position="29"/>
    </location>
</feature>
<accession>A0AAW1RHS6</accession>
<evidence type="ECO:0000256" key="1">
    <source>
        <dbReference type="SAM" id="Phobius"/>
    </source>
</evidence>
<keyword evidence="1" id="KW-1133">Transmembrane helix</keyword>
<reference evidence="2 3" key="1">
    <citation type="journal article" date="2024" name="Nat. Commun.">
        <title>Phylogenomics reveals the evolutionary origins of lichenization in chlorophyte algae.</title>
        <authorList>
            <person name="Puginier C."/>
            <person name="Libourel C."/>
            <person name="Otte J."/>
            <person name="Skaloud P."/>
            <person name="Haon M."/>
            <person name="Grisel S."/>
            <person name="Petersen M."/>
            <person name="Berrin J.G."/>
            <person name="Delaux P.M."/>
            <person name="Dal Grande F."/>
            <person name="Keller J."/>
        </authorList>
    </citation>
    <scope>NUCLEOTIDE SEQUENCE [LARGE SCALE GENOMIC DNA]</scope>
    <source>
        <strain evidence="2 3">SAG 2145</strain>
    </source>
</reference>
<dbReference type="EMBL" id="JALJOS010000011">
    <property type="protein sequence ID" value="KAK9833202.1"/>
    <property type="molecule type" value="Genomic_DNA"/>
</dbReference>
<proteinExistence type="predicted"/>
<keyword evidence="3" id="KW-1185">Reference proteome</keyword>
<dbReference type="Proteomes" id="UP001438707">
    <property type="component" value="Unassembled WGS sequence"/>
</dbReference>
<organism evidence="2 3">
    <name type="scientific">Apatococcus lobatus</name>
    <dbReference type="NCBI Taxonomy" id="904363"/>
    <lineage>
        <taxon>Eukaryota</taxon>
        <taxon>Viridiplantae</taxon>
        <taxon>Chlorophyta</taxon>
        <taxon>core chlorophytes</taxon>
        <taxon>Trebouxiophyceae</taxon>
        <taxon>Chlorellales</taxon>
        <taxon>Chlorellaceae</taxon>
        <taxon>Apatococcus</taxon>
    </lineage>
</organism>